<dbReference type="EMBL" id="QRGR01000005">
    <property type="protein sequence ID" value="RDV16104.1"/>
    <property type="molecule type" value="Genomic_DNA"/>
</dbReference>
<evidence type="ECO:0000256" key="3">
    <source>
        <dbReference type="ARBA" id="ARBA00022448"/>
    </source>
</evidence>
<dbReference type="PANTHER" id="PTHR33619">
    <property type="entry name" value="POLYSACCHARIDE EXPORT PROTEIN GFCE-RELATED"/>
    <property type="match status" value="1"/>
</dbReference>
<keyword evidence="11" id="KW-0472">Membrane</keyword>
<dbReference type="GO" id="GO:0015288">
    <property type="term" value="F:porin activity"/>
    <property type="evidence" value="ECO:0007669"/>
    <property type="project" value="UniProtKB-KW"/>
</dbReference>
<keyword evidence="8" id="KW-0625">Polysaccharide transport</keyword>
<comment type="subcellular location">
    <subcellularLocation>
        <location evidence="1">Cell outer membrane</location>
        <topology evidence="1">Multi-pass membrane protein</topology>
    </subcellularLocation>
</comment>
<comment type="caution">
    <text evidence="17">The sequence shown here is derived from an EMBL/GenBank/DDBJ whole genome shotgun (WGS) entry which is preliminary data.</text>
</comment>
<evidence type="ECO:0000256" key="12">
    <source>
        <dbReference type="ARBA" id="ARBA00023139"/>
    </source>
</evidence>
<keyword evidence="6" id="KW-0812">Transmembrane</keyword>
<dbReference type="AlphaFoldDB" id="A0A3D8LFT8"/>
<dbReference type="Pfam" id="PF22461">
    <property type="entry name" value="SLBB_2"/>
    <property type="match status" value="1"/>
</dbReference>
<evidence type="ECO:0000256" key="9">
    <source>
        <dbReference type="ARBA" id="ARBA00023065"/>
    </source>
</evidence>
<dbReference type="GO" id="GO:0046930">
    <property type="term" value="C:pore complex"/>
    <property type="evidence" value="ECO:0007669"/>
    <property type="project" value="UniProtKB-KW"/>
</dbReference>
<dbReference type="InterPro" id="IPR003715">
    <property type="entry name" value="Poly_export_N"/>
</dbReference>
<evidence type="ECO:0000256" key="13">
    <source>
        <dbReference type="ARBA" id="ARBA00023237"/>
    </source>
</evidence>
<comment type="similarity">
    <text evidence="2">Belongs to the BexD/CtrA/VexA family.</text>
</comment>
<name>A0A3D8LFT8_9BACT</name>
<gene>
    <name evidence="17" type="ORF">DXT99_05385</name>
</gene>
<evidence type="ECO:0000256" key="1">
    <source>
        <dbReference type="ARBA" id="ARBA00004571"/>
    </source>
</evidence>
<dbReference type="Pfam" id="PF02563">
    <property type="entry name" value="Poly_export"/>
    <property type="match status" value="1"/>
</dbReference>
<evidence type="ECO:0000256" key="5">
    <source>
        <dbReference type="ARBA" id="ARBA00022597"/>
    </source>
</evidence>
<accession>A0A3D8LFT8</accession>
<keyword evidence="9" id="KW-0406">Ion transport</keyword>
<protein>
    <submittedName>
        <fullName evidence="17">ABC transporter substrate-binding protein</fullName>
    </submittedName>
</protein>
<sequence length="263" mass="29256">MRISIYCILLVLMSSSCTLLRTRNIVYFSDLPKDKPIITEQISQDKGPVIKPEDLLSISVVTLNPESNMLFNTGVLLPVGGSTGMRQQQQGGNNDATQGYLVDDQGYIEFPVLGRVKVAGLTREEANNKLTADLQEYLQEPIVKVRYLNFRVTVIGEVSNPSVVTAMDDNMNIIEALGMAGDLTLYGKREDVLVIREENGTRTMARLNLNDSNVFKSPYFNLHQNDVIYVEPDKAKVAGTGFVRRNWGFAVGIVSTALFLFVR</sequence>
<keyword evidence="3" id="KW-0813">Transport</keyword>
<keyword evidence="18" id="KW-1185">Reference proteome</keyword>
<dbReference type="PANTHER" id="PTHR33619:SF3">
    <property type="entry name" value="POLYSACCHARIDE EXPORT PROTEIN GFCE-RELATED"/>
    <property type="match status" value="1"/>
</dbReference>
<keyword evidence="14" id="KW-0449">Lipoprotein</keyword>
<feature type="domain" description="SLBB" evidence="16">
    <location>
        <begin position="151"/>
        <end position="230"/>
    </location>
</feature>
<evidence type="ECO:0000256" key="10">
    <source>
        <dbReference type="ARBA" id="ARBA00023114"/>
    </source>
</evidence>
<dbReference type="OrthoDB" id="662756at2"/>
<evidence type="ECO:0000259" key="16">
    <source>
        <dbReference type="Pfam" id="PF22461"/>
    </source>
</evidence>
<evidence type="ECO:0000256" key="4">
    <source>
        <dbReference type="ARBA" id="ARBA00022452"/>
    </source>
</evidence>
<dbReference type="GO" id="GO:0009279">
    <property type="term" value="C:cell outer membrane"/>
    <property type="evidence" value="ECO:0007669"/>
    <property type="project" value="UniProtKB-SubCell"/>
</dbReference>
<evidence type="ECO:0000256" key="6">
    <source>
        <dbReference type="ARBA" id="ARBA00022692"/>
    </source>
</evidence>
<evidence type="ECO:0000313" key="18">
    <source>
        <dbReference type="Proteomes" id="UP000256708"/>
    </source>
</evidence>
<keyword evidence="13" id="KW-0998">Cell outer membrane</keyword>
<dbReference type="Proteomes" id="UP000256708">
    <property type="component" value="Unassembled WGS sequence"/>
</dbReference>
<keyword evidence="7" id="KW-0732">Signal</keyword>
<evidence type="ECO:0000256" key="7">
    <source>
        <dbReference type="ARBA" id="ARBA00022729"/>
    </source>
</evidence>
<dbReference type="InterPro" id="IPR049712">
    <property type="entry name" value="Poly_export"/>
</dbReference>
<keyword evidence="10" id="KW-0626">Porin</keyword>
<keyword evidence="12" id="KW-0564">Palmitate</keyword>
<organism evidence="17 18">
    <name type="scientific">Pontibacter diazotrophicus</name>
    <dbReference type="NCBI Taxonomy" id="1400979"/>
    <lineage>
        <taxon>Bacteria</taxon>
        <taxon>Pseudomonadati</taxon>
        <taxon>Bacteroidota</taxon>
        <taxon>Cytophagia</taxon>
        <taxon>Cytophagales</taxon>
        <taxon>Hymenobacteraceae</taxon>
        <taxon>Pontibacter</taxon>
    </lineage>
</organism>
<evidence type="ECO:0000313" key="17">
    <source>
        <dbReference type="EMBL" id="RDV16104.1"/>
    </source>
</evidence>
<reference evidence="18" key="1">
    <citation type="submission" date="2018-08" db="EMBL/GenBank/DDBJ databases">
        <authorList>
            <person name="Liu Z.-W."/>
            <person name="Du Z.-J."/>
        </authorList>
    </citation>
    <scope>NUCLEOTIDE SEQUENCE [LARGE SCALE GENOMIC DNA]</scope>
    <source>
        <strain evidence="18">H4X</strain>
    </source>
</reference>
<evidence type="ECO:0000256" key="2">
    <source>
        <dbReference type="ARBA" id="ARBA00009450"/>
    </source>
</evidence>
<dbReference type="PROSITE" id="PS51257">
    <property type="entry name" value="PROKAR_LIPOPROTEIN"/>
    <property type="match status" value="1"/>
</dbReference>
<evidence type="ECO:0000256" key="8">
    <source>
        <dbReference type="ARBA" id="ARBA00023047"/>
    </source>
</evidence>
<keyword evidence="4" id="KW-1134">Transmembrane beta strand</keyword>
<dbReference type="GO" id="GO:0015159">
    <property type="term" value="F:polysaccharide transmembrane transporter activity"/>
    <property type="evidence" value="ECO:0007669"/>
    <property type="project" value="InterPro"/>
</dbReference>
<dbReference type="InterPro" id="IPR054765">
    <property type="entry name" value="SLBB_dom"/>
</dbReference>
<evidence type="ECO:0000259" key="15">
    <source>
        <dbReference type="Pfam" id="PF02563"/>
    </source>
</evidence>
<keyword evidence="5" id="KW-0762">Sugar transport</keyword>
<evidence type="ECO:0000256" key="11">
    <source>
        <dbReference type="ARBA" id="ARBA00023136"/>
    </source>
</evidence>
<evidence type="ECO:0000256" key="14">
    <source>
        <dbReference type="ARBA" id="ARBA00023288"/>
    </source>
</evidence>
<dbReference type="GO" id="GO:0006811">
    <property type="term" value="P:monoatomic ion transport"/>
    <property type="evidence" value="ECO:0007669"/>
    <property type="project" value="UniProtKB-KW"/>
</dbReference>
<proteinExistence type="inferred from homology"/>
<dbReference type="Gene3D" id="3.30.1950.10">
    <property type="entry name" value="wza like domain"/>
    <property type="match status" value="1"/>
</dbReference>
<feature type="domain" description="Polysaccharide export protein N-terminal" evidence="15">
    <location>
        <begin position="47"/>
        <end position="146"/>
    </location>
</feature>